<organism evidence="4 5">
    <name type="scientific">Pandoravirus salinus</name>
    <dbReference type="NCBI Taxonomy" id="1349410"/>
    <lineage>
        <taxon>Viruses</taxon>
        <taxon>Pandoravirus</taxon>
    </lineage>
</organism>
<feature type="domain" description="F-box" evidence="3">
    <location>
        <begin position="42"/>
        <end position="87"/>
    </location>
</feature>
<dbReference type="InterPro" id="IPR036047">
    <property type="entry name" value="F-box-like_dom_sf"/>
</dbReference>
<dbReference type="Gene3D" id="2.20.110.10">
    <property type="entry name" value="Histone H3 K4-specific methyltransferase SET7/9 N-terminal domain"/>
    <property type="match status" value="5"/>
</dbReference>
<proteinExistence type="predicted"/>
<evidence type="ECO:0000313" key="5">
    <source>
        <dbReference type="Proteomes" id="UP000204584"/>
    </source>
</evidence>
<dbReference type="Gene3D" id="1.20.1280.50">
    <property type="match status" value="1"/>
</dbReference>
<dbReference type="PANTHER" id="PTHR23084:SF179">
    <property type="entry name" value="OS10G0565000 PROTEIN"/>
    <property type="match status" value="1"/>
</dbReference>
<evidence type="ECO:0000313" key="4">
    <source>
        <dbReference type="EMBL" id="ATE82106.1"/>
    </source>
</evidence>
<dbReference type="SUPFAM" id="SSF82185">
    <property type="entry name" value="Histone H3 K4-specific methyltransferase SET7/9 N-terminal domain"/>
    <property type="match status" value="2"/>
</dbReference>
<dbReference type="GeneID" id="34568068"/>
<dbReference type="Proteomes" id="UP000204584">
    <property type="component" value="Segment"/>
</dbReference>
<keyword evidence="1" id="KW-0677">Repeat</keyword>
<keyword evidence="5" id="KW-1185">Reference proteome</keyword>
<dbReference type="KEGG" id="vg:34568068"/>
<dbReference type="SUPFAM" id="SSF81383">
    <property type="entry name" value="F-box domain"/>
    <property type="match status" value="1"/>
</dbReference>
<protein>
    <submittedName>
        <fullName evidence="4">Morn repeat domain containing protein</fullName>
    </submittedName>
</protein>
<gene>
    <name evidence="4" type="ORF">psal_cds_22</name>
</gene>
<dbReference type="FunFam" id="2.20.110.10:FF:000002">
    <property type="entry name" value="Phosphatidylinositol 4-phosphate 5-kinase 8"/>
    <property type="match status" value="1"/>
</dbReference>
<dbReference type="SMART" id="SM00698">
    <property type="entry name" value="MORN"/>
    <property type="match status" value="9"/>
</dbReference>
<dbReference type="InterPro" id="IPR001810">
    <property type="entry name" value="F-box_dom"/>
</dbReference>
<accession>A0A291ATI7</accession>
<feature type="compositionally biased region" description="Basic and acidic residues" evidence="2">
    <location>
        <begin position="22"/>
        <end position="33"/>
    </location>
</feature>
<evidence type="ECO:0000256" key="2">
    <source>
        <dbReference type="SAM" id="MobiDB-lite"/>
    </source>
</evidence>
<evidence type="ECO:0000259" key="3">
    <source>
        <dbReference type="Pfam" id="PF12937"/>
    </source>
</evidence>
<dbReference type="Pfam" id="PF02493">
    <property type="entry name" value="MORN"/>
    <property type="match status" value="9"/>
</dbReference>
<evidence type="ECO:0000256" key="1">
    <source>
        <dbReference type="ARBA" id="ARBA00022737"/>
    </source>
</evidence>
<dbReference type="PANTHER" id="PTHR23084">
    <property type="entry name" value="PHOSPHATIDYLINOSITOL-4-PHOSPHATE 5-KINASE RELATED"/>
    <property type="match status" value="1"/>
</dbReference>
<reference evidence="4 5" key="1">
    <citation type="journal article" date="2013" name="Science">
        <title>Pandoraviruses: amoeba viruses with genomes up to 2.5 Mb reaching that of parasitic eukaryotes.</title>
        <authorList>
            <person name="Philippe N."/>
            <person name="Legendre M."/>
            <person name="Doutre G."/>
            <person name="Coute Y."/>
            <person name="Poirot O."/>
            <person name="Lescot M."/>
            <person name="Arslan D."/>
            <person name="Seltzer V."/>
            <person name="Bertaux L."/>
            <person name="Bruley C."/>
            <person name="Garin J."/>
            <person name="Claverie J.M."/>
            <person name="Abergel C."/>
        </authorList>
    </citation>
    <scope>NUCLEOTIDE SEQUENCE [LARGE SCALE GENOMIC DNA]</scope>
</reference>
<sequence>MKRRHHPSAKALAGCGKSARVRSPERQQHKDGSRAGDVPLFDLLPNELALAIFILLGNNLAALASIAQTCRRHHDLVSDPTLWRRLCELRFGPLVLHCQFATYGKCWRWLYRAQAHAAATVGDDVGAALVDIAAGDFIYWGDCRDGLPHGYGLALLLPAPYCQRDQTLARTSSGPAAIAPHRKHTGYEGEWRNGRRCGRGVHTFSCGSRYDGEWSDGEIRGRGTFVHPDGTTYRGEWKSGVPNGRGVFVFANGERRKGEWLNGEQDGCGTRIWPDGRRYDGQFERGKAHGRGTCVWPCGARYDGEFERGKVHGRGTFVWDDGHRYEGLSKKNRPHGHGTFTWPDGARYEGEFKKGLKHGYGVRVCANGDRYAGHWQSDDPHSHGTLTCANGMRYVVHHTRDRPDGRGTYVGAGDARYDKQWTSGRAIQRTTFDFSDGSRMQGRWKRRGRLVETEVVHHGDRDPSCRCLDSPCFACNAADAIGLARKRARDN</sequence>
<dbReference type="EMBL" id="KC977571">
    <property type="protein sequence ID" value="ATE82106.1"/>
    <property type="molecule type" value="Genomic_DNA"/>
</dbReference>
<dbReference type="Pfam" id="PF12937">
    <property type="entry name" value="F-box-like"/>
    <property type="match status" value="1"/>
</dbReference>
<dbReference type="RefSeq" id="YP_009429945.1">
    <property type="nucleotide sequence ID" value="NC_022098.1"/>
</dbReference>
<name>A0A291ATI7_9VIRU</name>
<dbReference type="InterPro" id="IPR003409">
    <property type="entry name" value="MORN"/>
</dbReference>
<feature type="region of interest" description="Disordered" evidence="2">
    <location>
        <begin position="1"/>
        <end position="33"/>
    </location>
</feature>